<sequence length="75" mass="8580">MSEYLGRVDAILKNLKSLGAEVSESMAITKIISSIPGQYQHFISAWESMPAERRKADELTSWLLVEEQRFHARVE</sequence>
<protein>
    <submittedName>
        <fullName evidence="1">Uncharacterized protein</fullName>
    </submittedName>
</protein>
<dbReference type="EMBL" id="JARBHB010000009">
    <property type="protein sequence ID" value="KAJ8875947.1"/>
    <property type="molecule type" value="Genomic_DNA"/>
</dbReference>
<keyword evidence="2" id="KW-1185">Reference proteome</keyword>
<dbReference type="Pfam" id="PF14223">
    <property type="entry name" value="Retrotran_gag_2"/>
    <property type="match status" value="1"/>
</dbReference>
<evidence type="ECO:0000313" key="2">
    <source>
        <dbReference type="Proteomes" id="UP001159363"/>
    </source>
</evidence>
<name>A0ABQ9GVB6_9NEOP</name>
<accession>A0ABQ9GVB6</accession>
<reference evidence="1 2" key="1">
    <citation type="submission" date="2023-02" db="EMBL/GenBank/DDBJ databases">
        <title>LHISI_Scaffold_Assembly.</title>
        <authorList>
            <person name="Stuart O.P."/>
            <person name="Cleave R."/>
            <person name="Magrath M.J.L."/>
            <person name="Mikheyev A.S."/>
        </authorList>
    </citation>
    <scope>NUCLEOTIDE SEQUENCE [LARGE SCALE GENOMIC DNA]</scope>
    <source>
        <strain evidence="1">Daus_M_001</strain>
        <tissue evidence="1">Leg muscle</tissue>
    </source>
</reference>
<evidence type="ECO:0000313" key="1">
    <source>
        <dbReference type="EMBL" id="KAJ8875947.1"/>
    </source>
</evidence>
<comment type="caution">
    <text evidence="1">The sequence shown here is derived from an EMBL/GenBank/DDBJ whole genome shotgun (WGS) entry which is preliminary data.</text>
</comment>
<organism evidence="1 2">
    <name type="scientific">Dryococelus australis</name>
    <dbReference type="NCBI Taxonomy" id="614101"/>
    <lineage>
        <taxon>Eukaryota</taxon>
        <taxon>Metazoa</taxon>
        <taxon>Ecdysozoa</taxon>
        <taxon>Arthropoda</taxon>
        <taxon>Hexapoda</taxon>
        <taxon>Insecta</taxon>
        <taxon>Pterygota</taxon>
        <taxon>Neoptera</taxon>
        <taxon>Polyneoptera</taxon>
        <taxon>Phasmatodea</taxon>
        <taxon>Verophasmatodea</taxon>
        <taxon>Anareolatae</taxon>
        <taxon>Phasmatidae</taxon>
        <taxon>Eurycanthinae</taxon>
        <taxon>Dryococelus</taxon>
    </lineage>
</organism>
<gene>
    <name evidence="1" type="ORF">PR048_023855</name>
</gene>
<dbReference type="Proteomes" id="UP001159363">
    <property type="component" value="Chromosome 8"/>
</dbReference>
<proteinExistence type="predicted"/>